<evidence type="ECO:0000256" key="3">
    <source>
        <dbReference type="ARBA" id="ARBA00022989"/>
    </source>
</evidence>
<feature type="transmembrane region" description="Helical" evidence="5">
    <location>
        <begin position="223"/>
        <end position="247"/>
    </location>
</feature>
<dbReference type="RefSeq" id="XP_067062160.1">
    <property type="nucleotide sequence ID" value="XM_067206223.1"/>
</dbReference>
<feature type="transmembrane region" description="Helical" evidence="5">
    <location>
        <begin position="107"/>
        <end position="128"/>
    </location>
</feature>
<dbReference type="GO" id="GO:0015179">
    <property type="term" value="F:L-amino acid transmembrane transporter activity"/>
    <property type="evidence" value="ECO:0007669"/>
    <property type="project" value="TreeGrafter"/>
</dbReference>
<feature type="transmembrane region" description="Helical" evidence="5">
    <location>
        <begin position="83"/>
        <end position="101"/>
    </location>
</feature>
<dbReference type="SMR" id="A0A836GXG2"/>
<dbReference type="AlphaFoldDB" id="A0A836GXG2"/>
<evidence type="ECO:0000313" key="7">
    <source>
        <dbReference type="EMBL" id="KAG5475652.1"/>
    </source>
</evidence>
<accession>A0A836GXG2</accession>
<evidence type="ECO:0000256" key="1">
    <source>
        <dbReference type="ARBA" id="ARBA00004141"/>
    </source>
</evidence>
<reference evidence="8" key="1">
    <citation type="journal article" date="2021" name="Microbiol. Resour. Announc.">
        <title>LGAAP: Leishmaniinae Genome Assembly and Annotation Pipeline.</title>
        <authorList>
            <person name="Almutairi H."/>
            <person name="Urbaniak M.D."/>
            <person name="Bates M.D."/>
            <person name="Jariyapan N."/>
            <person name="Kwakye-Nuako G."/>
            <person name="Thomaz-Soccol V."/>
            <person name="Al-Salem W.S."/>
            <person name="Dillon R.J."/>
            <person name="Bates P.A."/>
            <person name="Gatherer D."/>
        </authorList>
    </citation>
    <scope>NUCLEOTIDE SEQUENCE [LARGE SCALE GENOMIC DNA]</scope>
</reference>
<reference evidence="8" key="2">
    <citation type="journal article" date="2021" name="Sci. Data">
        <title>Chromosome-scale genome sequencing, assembly and annotation of six genomes from subfamily Leishmaniinae.</title>
        <authorList>
            <person name="Almutairi H."/>
            <person name="Urbaniak M.D."/>
            <person name="Bates M.D."/>
            <person name="Jariyapan N."/>
            <person name="Kwakye-Nuako G."/>
            <person name="Thomaz Soccol V."/>
            <person name="Al-Salem W.S."/>
            <person name="Dillon R.J."/>
            <person name="Bates P.A."/>
            <person name="Gatherer D."/>
        </authorList>
    </citation>
    <scope>NUCLEOTIDE SEQUENCE [LARGE SCALE GENOMIC DNA]</scope>
</reference>
<dbReference type="KEGG" id="loi:92360157"/>
<evidence type="ECO:0000259" key="6">
    <source>
        <dbReference type="Pfam" id="PF01490"/>
    </source>
</evidence>
<keyword evidence="8" id="KW-1185">Reference proteome</keyword>
<feature type="transmembrane region" description="Helical" evidence="5">
    <location>
        <begin position="418"/>
        <end position="441"/>
    </location>
</feature>
<evidence type="ECO:0000256" key="4">
    <source>
        <dbReference type="ARBA" id="ARBA00023136"/>
    </source>
</evidence>
<dbReference type="PANTHER" id="PTHR22950:SF649">
    <property type="entry name" value="ACID TRANSPORTER, PUTATIVE-RELATED"/>
    <property type="match status" value="1"/>
</dbReference>
<evidence type="ECO:0000313" key="8">
    <source>
        <dbReference type="Proteomes" id="UP000674143"/>
    </source>
</evidence>
<dbReference type="PANTHER" id="PTHR22950">
    <property type="entry name" value="AMINO ACID TRANSPORTER"/>
    <property type="match status" value="1"/>
</dbReference>
<name>A0A836GXG2_9TRYP</name>
<comment type="subcellular location">
    <subcellularLocation>
        <location evidence="1">Membrane</location>
        <topology evidence="1">Multi-pass membrane protein</topology>
    </subcellularLocation>
</comment>
<gene>
    <name evidence="7" type="ORF">LSCM4_04234</name>
</gene>
<dbReference type="Proteomes" id="UP000674143">
    <property type="component" value="Unassembled WGS sequence"/>
</dbReference>
<evidence type="ECO:0000256" key="2">
    <source>
        <dbReference type="ARBA" id="ARBA00022692"/>
    </source>
</evidence>
<evidence type="ECO:0000256" key="5">
    <source>
        <dbReference type="SAM" id="Phobius"/>
    </source>
</evidence>
<feature type="transmembrane region" description="Helical" evidence="5">
    <location>
        <begin position="453"/>
        <end position="481"/>
    </location>
</feature>
<dbReference type="Pfam" id="PF01490">
    <property type="entry name" value="Aa_trans"/>
    <property type="match status" value="1"/>
</dbReference>
<feature type="transmembrane region" description="Helical" evidence="5">
    <location>
        <begin position="155"/>
        <end position="177"/>
    </location>
</feature>
<keyword evidence="3 5" id="KW-1133">Transmembrane helix</keyword>
<feature type="transmembrane region" description="Helical" evidence="5">
    <location>
        <begin position="344"/>
        <end position="364"/>
    </location>
</feature>
<dbReference type="GO" id="GO:0005737">
    <property type="term" value="C:cytoplasm"/>
    <property type="evidence" value="ECO:0007669"/>
    <property type="project" value="TreeGrafter"/>
</dbReference>
<proteinExistence type="predicted"/>
<dbReference type="GeneID" id="92360157"/>
<feature type="transmembrane region" description="Helical" evidence="5">
    <location>
        <begin position="391"/>
        <end position="412"/>
    </location>
</feature>
<protein>
    <recommendedName>
        <fullName evidence="6">Amino acid transporter transmembrane domain-containing protein</fullName>
    </recommendedName>
</protein>
<feature type="domain" description="Amino acid transporter transmembrane" evidence="6">
    <location>
        <begin position="79"/>
        <end position="476"/>
    </location>
</feature>
<feature type="transmembrane region" description="Helical" evidence="5">
    <location>
        <begin position="306"/>
        <end position="324"/>
    </location>
</feature>
<dbReference type="EMBL" id="JAFHLR010000027">
    <property type="protein sequence ID" value="KAG5475652.1"/>
    <property type="molecule type" value="Genomic_DNA"/>
</dbReference>
<keyword evidence="2 5" id="KW-0812">Transmembrane</keyword>
<feature type="transmembrane region" description="Helical" evidence="5">
    <location>
        <begin position="197"/>
        <end position="216"/>
    </location>
</feature>
<keyword evidence="4 5" id="KW-0472">Membrane</keyword>
<dbReference type="GO" id="GO:0016020">
    <property type="term" value="C:membrane"/>
    <property type="evidence" value="ECO:0007669"/>
    <property type="project" value="UniProtKB-SubCell"/>
</dbReference>
<dbReference type="InterPro" id="IPR013057">
    <property type="entry name" value="AA_transpt_TM"/>
</dbReference>
<organism evidence="7 8">
    <name type="scientific">Leishmania orientalis</name>
    <dbReference type="NCBI Taxonomy" id="2249476"/>
    <lineage>
        <taxon>Eukaryota</taxon>
        <taxon>Discoba</taxon>
        <taxon>Euglenozoa</taxon>
        <taxon>Kinetoplastea</taxon>
        <taxon>Metakinetoplastina</taxon>
        <taxon>Trypanosomatida</taxon>
        <taxon>Trypanosomatidae</taxon>
        <taxon>Leishmaniinae</taxon>
        <taxon>Leishmania</taxon>
    </lineage>
</organism>
<comment type="caution">
    <text evidence="7">The sequence shown here is derived from an EMBL/GenBank/DDBJ whole genome shotgun (WGS) entry which is preliminary data.</text>
</comment>
<sequence>MAQSAHCPDTQMACVSEGGASFSDEAVTELNRMGEAQAKDTAFSPLTPEADEAANAATCHPCNWLTNLLSKAVPHGGTLSNSYNLGAVTLGSGVIALPSVFQATGMITSIAVLIAITLSTIYSVYIMIQAADKTGRRLYSYEALARGLLGRGWDYLAAFHMWMFCFGSCVSYVISTGDLLSRATDDPSVNDFVRSGWGNRVLVIVIWACVMLPLSIPKEINSLRYFSIIGVSCMMNFVIVIIIHSAMNGFENGRPIHRPQMFKTGNDAIVGFSKILFAFLAQTNVFEVARETPKPTPGRISKDMAISQVVCCAMYVLAGVFGYLEFGEEVTDSILLYYNVRSDVLVAIAYVGIAVKMCVGFAICMQPSRDAAYYCLGWHFPVFKDIRTVPFWLNAVVCAGFSVLALVLGLFIPSVDIVFGLVGSFSGGFLGFIFPALFIMYAGDWGLRQVGWFHYLSTYSLLIAGVVSVVFGTVASVYGVVS</sequence>